<comment type="subcellular location">
    <subcellularLocation>
        <location evidence="1">Membrane</location>
        <topology evidence="1">Single-pass type II membrane protein</topology>
    </subcellularLocation>
</comment>
<dbReference type="EMBL" id="BEGY01000075">
    <property type="protein sequence ID" value="GAX82109.1"/>
    <property type="molecule type" value="Genomic_DNA"/>
</dbReference>
<organism evidence="8 9">
    <name type="scientific">Chlamydomonas eustigma</name>
    <dbReference type="NCBI Taxonomy" id="1157962"/>
    <lineage>
        <taxon>Eukaryota</taxon>
        <taxon>Viridiplantae</taxon>
        <taxon>Chlorophyta</taxon>
        <taxon>core chlorophytes</taxon>
        <taxon>Chlorophyceae</taxon>
        <taxon>CS clade</taxon>
        <taxon>Chlamydomonadales</taxon>
        <taxon>Chlamydomonadaceae</taxon>
        <taxon>Chlamydomonas</taxon>
    </lineage>
</organism>
<keyword evidence="7" id="KW-0732">Signal</keyword>
<protein>
    <recommendedName>
        <fullName evidence="10">Hexosyltransferase</fullName>
    </recommendedName>
</protein>
<feature type="signal peptide" evidence="7">
    <location>
        <begin position="1"/>
        <end position="23"/>
    </location>
</feature>
<gene>
    <name evidence="8" type="ORF">CEUSTIGMA_g9537.t1</name>
</gene>
<dbReference type="InterPro" id="IPR026050">
    <property type="entry name" value="C1GALT1/C1GALT1_chp1"/>
</dbReference>
<proteinExistence type="inferred from homology"/>
<dbReference type="OrthoDB" id="421979at2759"/>
<dbReference type="PANTHER" id="PTHR23033:SF50">
    <property type="entry name" value="HEXOSYLTRANSFERASE"/>
    <property type="match status" value="1"/>
</dbReference>
<dbReference type="PANTHER" id="PTHR23033">
    <property type="entry name" value="BETA1,3-GALACTOSYLTRANSFERASE"/>
    <property type="match status" value="1"/>
</dbReference>
<keyword evidence="6" id="KW-0472">Membrane</keyword>
<dbReference type="AlphaFoldDB" id="A0A250XGS0"/>
<feature type="chain" id="PRO_5012332108" description="Hexosyltransferase" evidence="7">
    <location>
        <begin position="24"/>
        <end position="461"/>
    </location>
</feature>
<evidence type="ECO:0000256" key="6">
    <source>
        <dbReference type="ARBA" id="ARBA00023136"/>
    </source>
</evidence>
<keyword evidence="3" id="KW-0812">Transmembrane</keyword>
<evidence type="ECO:0000256" key="3">
    <source>
        <dbReference type="ARBA" id="ARBA00022692"/>
    </source>
</evidence>
<comment type="caution">
    <text evidence="8">The sequence shown here is derived from an EMBL/GenBank/DDBJ whole genome shotgun (WGS) entry which is preliminary data.</text>
</comment>
<reference evidence="8 9" key="1">
    <citation type="submission" date="2017-08" db="EMBL/GenBank/DDBJ databases">
        <title>Acidophilic green algal genome provides insights into adaptation to an acidic environment.</title>
        <authorList>
            <person name="Hirooka S."/>
            <person name="Hirose Y."/>
            <person name="Kanesaki Y."/>
            <person name="Higuchi S."/>
            <person name="Fujiwara T."/>
            <person name="Onuma R."/>
            <person name="Era A."/>
            <person name="Ohbayashi R."/>
            <person name="Uzuka A."/>
            <person name="Nozaki H."/>
            <person name="Yoshikawa H."/>
            <person name="Miyagishima S.Y."/>
        </authorList>
    </citation>
    <scope>NUCLEOTIDE SEQUENCE [LARGE SCALE GENOMIC DNA]</scope>
    <source>
        <strain evidence="8 9">NIES-2499</strain>
    </source>
</reference>
<evidence type="ECO:0000256" key="7">
    <source>
        <dbReference type="SAM" id="SignalP"/>
    </source>
</evidence>
<comment type="similarity">
    <text evidence="2">Belongs to the glycosyltransferase 31 family. Beta3-Gal-T subfamily.</text>
</comment>
<evidence type="ECO:0000313" key="9">
    <source>
        <dbReference type="Proteomes" id="UP000232323"/>
    </source>
</evidence>
<evidence type="ECO:0000256" key="5">
    <source>
        <dbReference type="ARBA" id="ARBA00022989"/>
    </source>
</evidence>
<dbReference type="Proteomes" id="UP000232323">
    <property type="component" value="Unassembled WGS sequence"/>
</dbReference>
<keyword evidence="5" id="KW-1133">Transmembrane helix</keyword>
<sequence length="461" mass="51350">MFRQIPTVLIFLLIYGQYPITFSSHDNTANTGYDLNDIVLVVPSTMARLPLVQKTRSWRKGIRTLIATDAGTSAALELTTHFSSSHLETYIHIDDEKPQPNLKPYAKRPGDYRGAQAPFLAHKHFGDTYKWMMYGDDDTLFFLPGVINLIRRFNDMEPLAVTDNLWLMKKHPNPMAPRCLPCKNEVVAFPTFPPHHSNWSTGKESTEVAPTTIAGRLPQSACPECSPRLACATMPLDAVPSSSLKEISQSGIPRDHVCVPSGAHGGAGLLLSAALMRRISYDDAMQCFEGQRGASGSDKLFSRVLQECMNITFTDPGYWIDMYLLERSKVLNDTVSHQFGTAEMPTPVDEPGSQVPEHNKQDRVLGSSLNPLGFFPLYMVFDPRAMKSLLLNAVRYIDHEGCNNRCQWMLSHAVSLHIGARFLPSLERAVEVMHIAAVSHARALRLLGTNSSWGSLPKEKQ</sequence>
<evidence type="ECO:0008006" key="10">
    <source>
        <dbReference type="Google" id="ProtNLM"/>
    </source>
</evidence>
<keyword evidence="9" id="KW-1185">Reference proteome</keyword>
<accession>A0A250XGS0</accession>
<evidence type="ECO:0000256" key="2">
    <source>
        <dbReference type="ARBA" id="ARBA00006462"/>
    </source>
</evidence>
<evidence type="ECO:0000256" key="1">
    <source>
        <dbReference type="ARBA" id="ARBA00004606"/>
    </source>
</evidence>
<evidence type="ECO:0000313" key="8">
    <source>
        <dbReference type="EMBL" id="GAX82109.1"/>
    </source>
</evidence>
<dbReference type="GO" id="GO:0016020">
    <property type="term" value="C:membrane"/>
    <property type="evidence" value="ECO:0007669"/>
    <property type="project" value="UniProtKB-SubCell"/>
</dbReference>
<name>A0A250XGS0_9CHLO</name>
<evidence type="ECO:0000256" key="4">
    <source>
        <dbReference type="ARBA" id="ARBA00022968"/>
    </source>
</evidence>
<keyword evidence="4" id="KW-0735">Signal-anchor</keyword>